<organism evidence="1 2">
    <name type="scientific">Arabis nemorensis</name>
    <dbReference type="NCBI Taxonomy" id="586526"/>
    <lineage>
        <taxon>Eukaryota</taxon>
        <taxon>Viridiplantae</taxon>
        <taxon>Streptophyta</taxon>
        <taxon>Embryophyta</taxon>
        <taxon>Tracheophyta</taxon>
        <taxon>Spermatophyta</taxon>
        <taxon>Magnoliopsida</taxon>
        <taxon>eudicotyledons</taxon>
        <taxon>Gunneridae</taxon>
        <taxon>Pentapetalae</taxon>
        <taxon>rosids</taxon>
        <taxon>malvids</taxon>
        <taxon>Brassicales</taxon>
        <taxon>Brassicaceae</taxon>
        <taxon>Arabideae</taxon>
        <taxon>Arabis</taxon>
    </lineage>
</organism>
<name>A0A565C4E7_9BRAS</name>
<dbReference type="Proteomes" id="UP000489600">
    <property type="component" value="Unassembled WGS sequence"/>
</dbReference>
<comment type="caution">
    <text evidence="1">The sequence shown here is derived from an EMBL/GenBank/DDBJ whole genome shotgun (WGS) entry which is preliminary data.</text>
</comment>
<gene>
    <name evidence="1" type="ORF">ANE_LOCUS18892</name>
</gene>
<evidence type="ECO:0000313" key="1">
    <source>
        <dbReference type="EMBL" id="VVB08448.1"/>
    </source>
</evidence>
<keyword evidence="2" id="KW-1185">Reference proteome</keyword>
<sequence length="197" mass="23209">MWTSYTSLKREEEKKVIQTASMLEHIHTCCHNLFFLGRLPEKTYGTRFDVFKPIQKSSFPEPTRPEFLTQERPKTTRDLTRKSLEQNMNRHSTQLTINRLNDGLSMFSSLRTRIWELEETLVSLEALWKVNTHPENQNISTFMSKLQFPYLEDFSSMDLLLQRLISLDTQLKEASRRRITHGFSKKISKVQGVPRVS</sequence>
<dbReference type="AlphaFoldDB" id="A0A565C4E7"/>
<evidence type="ECO:0000313" key="2">
    <source>
        <dbReference type="Proteomes" id="UP000489600"/>
    </source>
</evidence>
<reference evidence="1" key="1">
    <citation type="submission" date="2019-07" db="EMBL/GenBank/DDBJ databases">
        <authorList>
            <person name="Dittberner H."/>
        </authorList>
    </citation>
    <scope>NUCLEOTIDE SEQUENCE [LARGE SCALE GENOMIC DNA]</scope>
</reference>
<proteinExistence type="predicted"/>
<accession>A0A565C4E7</accession>
<protein>
    <submittedName>
        <fullName evidence="1">Uncharacterized protein</fullName>
    </submittedName>
</protein>
<dbReference type="EMBL" id="CABITT030000006">
    <property type="protein sequence ID" value="VVB08448.1"/>
    <property type="molecule type" value="Genomic_DNA"/>
</dbReference>